<dbReference type="AlphaFoldDB" id="A0A2I0WLP3"/>
<sequence>MSATCRCEPVDKRIAIPDAPTVCGLFSGDADFFRCRMLTLCDRFVISRKLTKERVRSGLSSLDSRLRFLVVSVSVRTAAADADFECLGFNLQHLQTNFVMSTCNINVYNMSKRQHQFSASLDWLLNLKVEDEEEILRRCL</sequence>
<dbReference type="EMBL" id="KZ502537">
    <property type="protein sequence ID" value="PKU76568.1"/>
    <property type="molecule type" value="Genomic_DNA"/>
</dbReference>
<reference evidence="1 2" key="1">
    <citation type="journal article" date="2016" name="Sci. Rep.">
        <title>The Dendrobium catenatum Lindl. genome sequence provides insights into polysaccharide synthase, floral development and adaptive evolution.</title>
        <authorList>
            <person name="Zhang G.Q."/>
            <person name="Xu Q."/>
            <person name="Bian C."/>
            <person name="Tsai W.C."/>
            <person name="Yeh C.M."/>
            <person name="Liu K.W."/>
            <person name="Yoshida K."/>
            <person name="Zhang L.S."/>
            <person name="Chang S.B."/>
            <person name="Chen F."/>
            <person name="Shi Y."/>
            <person name="Su Y.Y."/>
            <person name="Zhang Y.Q."/>
            <person name="Chen L.J."/>
            <person name="Yin Y."/>
            <person name="Lin M."/>
            <person name="Huang H."/>
            <person name="Deng H."/>
            <person name="Wang Z.W."/>
            <person name="Zhu S.L."/>
            <person name="Zhao X."/>
            <person name="Deng C."/>
            <person name="Niu S.C."/>
            <person name="Huang J."/>
            <person name="Wang M."/>
            <person name="Liu G.H."/>
            <person name="Yang H.J."/>
            <person name="Xiao X.J."/>
            <person name="Hsiao Y.Y."/>
            <person name="Wu W.L."/>
            <person name="Chen Y.Y."/>
            <person name="Mitsuda N."/>
            <person name="Ohme-Takagi M."/>
            <person name="Luo Y.B."/>
            <person name="Van de Peer Y."/>
            <person name="Liu Z.J."/>
        </authorList>
    </citation>
    <scope>NUCLEOTIDE SEQUENCE [LARGE SCALE GENOMIC DNA]</scope>
    <source>
        <tissue evidence="1">The whole plant</tissue>
    </source>
</reference>
<gene>
    <name evidence="1" type="ORF">MA16_Dca001172</name>
</gene>
<reference evidence="1 2" key="2">
    <citation type="journal article" date="2017" name="Nature">
        <title>The Apostasia genome and the evolution of orchids.</title>
        <authorList>
            <person name="Zhang G.Q."/>
            <person name="Liu K.W."/>
            <person name="Li Z."/>
            <person name="Lohaus R."/>
            <person name="Hsiao Y.Y."/>
            <person name="Niu S.C."/>
            <person name="Wang J.Y."/>
            <person name="Lin Y.C."/>
            <person name="Xu Q."/>
            <person name="Chen L.J."/>
            <person name="Yoshida K."/>
            <person name="Fujiwara S."/>
            <person name="Wang Z.W."/>
            <person name="Zhang Y.Q."/>
            <person name="Mitsuda N."/>
            <person name="Wang M."/>
            <person name="Liu G.H."/>
            <person name="Pecoraro L."/>
            <person name="Huang H.X."/>
            <person name="Xiao X.J."/>
            <person name="Lin M."/>
            <person name="Wu X.Y."/>
            <person name="Wu W.L."/>
            <person name="Chen Y.Y."/>
            <person name="Chang S.B."/>
            <person name="Sakamoto S."/>
            <person name="Ohme-Takagi M."/>
            <person name="Yagi M."/>
            <person name="Zeng S.J."/>
            <person name="Shen C.Y."/>
            <person name="Yeh C.M."/>
            <person name="Luo Y.B."/>
            <person name="Tsai W.C."/>
            <person name="Van de Peer Y."/>
            <person name="Liu Z.J."/>
        </authorList>
    </citation>
    <scope>NUCLEOTIDE SEQUENCE [LARGE SCALE GENOMIC DNA]</scope>
    <source>
        <tissue evidence="1">The whole plant</tissue>
    </source>
</reference>
<dbReference type="Proteomes" id="UP000233837">
    <property type="component" value="Unassembled WGS sequence"/>
</dbReference>
<keyword evidence="2" id="KW-1185">Reference proteome</keyword>
<evidence type="ECO:0000313" key="2">
    <source>
        <dbReference type="Proteomes" id="UP000233837"/>
    </source>
</evidence>
<protein>
    <submittedName>
        <fullName evidence="1">Uncharacterized protein</fullName>
    </submittedName>
</protein>
<evidence type="ECO:0000313" key="1">
    <source>
        <dbReference type="EMBL" id="PKU76568.1"/>
    </source>
</evidence>
<organism evidence="1 2">
    <name type="scientific">Dendrobium catenatum</name>
    <dbReference type="NCBI Taxonomy" id="906689"/>
    <lineage>
        <taxon>Eukaryota</taxon>
        <taxon>Viridiplantae</taxon>
        <taxon>Streptophyta</taxon>
        <taxon>Embryophyta</taxon>
        <taxon>Tracheophyta</taxon>
        <taxon>Spermatophyta</taxon>
        <taxon>Magnoliopsida</taxon>
        <taxon>Liliopsida</taxon>
        <taxon>Asparagales</taxon>
        <taxon>Orchidaceae</taxon>
        <taxon>Epidendroideae</taxon>
        <taxon>Malaxideae</taxon>
        <taxon>Dendrobiinae</taxon>
        <taxon>Dendrobium</taxon>
    </lineage>
</organism>
<name>A0A2I0WLP3_9ASPA</name>
<proteinExistence type="predicted"/>
<accession>A0A2I0WLP3</accession>